<evidence type="ECO:0000259" key="4">
    <source>
        <dbReference type="PROSITE" id="PS50102"/>
    </source>
</evidence>
<dbReference type="AlphaFoldDB" id="A0AAW2ZMB0"/>
<dbReference type="InterPro" id="IPR002483">
    <property type="entry name" value="PWI_dom"/>
</dbReference>
<keyword evidence="1" id="KW-0694">RNA-binding</keyword>
<dbReference type="PANTHER" id="PTHR18806:SF4">
    <property type="entry name" value="RNA-BINDING PROTEIN 25"/>
    <property type="match status" value="1"/>
</dbReference>
<dbReference type="InterPro" id="IPR000504">
    <property type="entry name" value="RRM_dom"/>
</dbReference>
<keyword evidence="2" id="KW-0175">Coiled coil</keyword>
<proteinExistence type="predicted"/>
<feature type="region of interest" description="Disordered" evidence="3">
    <location>
        <begin position="299"/>
        <end position="466"/>
    </location>
</feature>
<dbReference type="EMBL" id="JAOPGA020001738">
    <property type="protein sequence ID" value="KAL0490961.1"/>
    <property type="molecule type" value="Genomic_DNA"/>
</dbReference>
<dbReference type="PROSITE" id="PS51025">
    <property type="entry name" value="PWI"/>
    <property type="match status" value="1"/>
</dbReference>
<dbReference type="InterPro" id="IPR035979">
    <property type="entry name" value="RBD_domain_sf"/>
</dbReference>
<dbReference type="InterPro" id="IPR034268">
    <property type="entry name" value="RBM25_RRM"/>
</dbReference>
<feature type="coiled-coil region" evidence="2">
    <location>
        <begin position="473"/>
        <end position="511"/>
    </location>
</feature>
<feature type="domain" description="PWI" evidence="5">
    <location>
        <begin position="526"/>
        <end position="627"/>
    </location>
</feature>
<evidence type="ECO:0000259" key="5">
    <source>
        <dbReference type="PROSITE" id="PS51025"/>
    </source>
</evidence>
<dbReference type="Gene3D" id="1.20.1390.10">
    <property type="entry name" value="PWI domain"/>
    <property type="match status" value="1"/>
</dbReference>
<sequence length="627" mass="72414">MSQPPRPPFGFPQPPNLVPNRFPPFQIGVPPMYMQGSMAPPFGMPPISPVTPVAPQVISKPPTGPTPQPPTLPLVIAPPQQFPLLEDKKVTVVAKNISEIADNDLLQRLFDACGPLESFKRIRDPKTNIYLKFGFVEYRSAESALVALNVLQNLRIENSKIELSVGKEADAFLTEYKKKKLEFWAKDRRGMDITDSDIISEQVEIQDADRETLRKSEILSENLARERLQQVLEDSKSNNITLSEELAVKNTIDKIIASGTSEEESESKKAIISAEIRKFRESEKNREREKVEREKIKQAELERDRQRQLQRQTERERERMRQREIEDEKERRRREHELRRMERADQERASGRYHERDDEDDYYNKRKRYRHSYEDDHRSSSSSSSSRHRRDEESGQPKTLPPPPPPPRDEPPPPPPPSVPPPPAPTLGAIILNVTKKSNPPDSVASAPSAFDVEEEIEDPTITTKSSTLISTIMAIEEERRKEEEEKEKKEEELRRRMAEIDKKRKETERLLDPKQIKKAVPKKKEELIHYAVNWEVVDKYNLIPRIKSYLVKKIRETLGDDEPTMMDFILTKMELHSQPKAIIDEIAGALGDEDSSRLVLKVWRKFLLEVVKTEREVQVHGKVVSN</sequence>
<accession>A0AAW2ZMB0</accession>
<dbReference type="SMART" id="SM00311">
    <property type="entry name" value="PWI"/>
    <property type="match status" value="1"/>
</dbReference>
<keyword evidence="7" id="KW-1185">Reference proteome</keyword>
<evidence type="ECO:0000256" key="2">
    <source>
        <dbReference type="SAM" id="Coils"/>
    </source>
</evidence>
<dbReference type="GO" id="GO:0003723">
    <property type="term" value="F:RNA binding"/>
    <property type="evidence" value="ECO:0007669"/>
    <property type="project" value="UniProtKB-UniRule"/>
</dbReference>
<dbReference type="InterPro" id="IPR012677">
    <property type="entry name" value="Nucleotide-bd_a/b_plait_sf"/>
</dbReference>
<gene>
    <name evidence="6" type="ORF">AKO1_009783</name>
</gene>
<dbReference type="SMART" id="SM00360">
    <property type="entry name" value="RRM"/>
    <property type="match status" value="1"/>
</dbReference>
<evidence type="ECO:0000313" key="7">
    <source>
        <dbReference type="Proteomes" id="UP001431209"/>
    </source>
</evidence>
<dbReference type="InterPro" id="IPR052768">
    <property type="entry name" value="RBM25"/>
</dbReference>
<comment type="caution">
    <text evidence="6">The sequence shown here is derived from an EMBL/GenBank/DDBJ whole genome shotgun (WGS) entry which is preliminary data.</text>
</comment>
<reference evidence="6 7" key="1">
    <citation type="submission" date="2024-03" db="EMBL/GenBank/DDBJ databases">
        <title>The Acrasis kona genome and developmental transcriptomes reveal deep origins of eukaryotic multicellular pathways.</title>
        <authorList>
            <person name="Sheikh S."/>
            <person name="Fu C.-J."/>
            <person name="Brown M.W."/>
            <person name="Baldauf S.L."/>
        </authorList>
    </citation>
    <scope>NUCLEOTIDE SEQUENCE [LARGE SCALE GENOMIC DNA]</scope>
    <source>
        <strain evidence="6 7">ATCC MYA-3509</strain>
    </source>
</reference>
<dbReference type="Gene3D" id="3.30.70.330">
    <property type="match status" value="1"/>
</dbReference>
<feature type="domain" description="RRM" evidence="4">
    <location>
        <begin position="90"/>
        <end position="168"/>
    </location>
</feature>
<feature type="compositionally biased region" description="Pro residues" evidence="3">
    <location>
        <begin position="399"/>
        <end position="425"/>
    </location>
</feature>
<feature type="compositionally biased region" description="Basic and acidic residues" evidence="3">
    <location>
        <begin position="299"/>
        <end position="356"/>
    </location>
</feature>
<dbReference type="CDD" id="cd12446">
    <property type="entry name" value="RRM_RBM25"/>
    <property type="match status" value="1"/>
</dbReference>
<dbReference type="PROSITE" id="PS50102">
    <property type="entry name" value="RRM"/>
    <property type="match status" value="1"/>
</dbReference>
<evidence type="ECO:0000256" key="3">
    <source>
        <dbReference type="SAM" id="MobiDB-lite"/>
    </source>
</evidence>
<dbReference type="Pfam" id="PF01480">
    <property type="entry name" value="PWI"/>
    <property type="match status" value="1"/>
</dbReference>
<dbReference type="Pfam" id="PF00076">
    <property type="entry name" value="RRM_1"/>
    <property type="match status" value="1"/>
</dbReference>
<dbReference type="PANTHER" id="PTHR18806">
    <property type="entry name" value="RBM25 PROTEIN"/>
    <property type="match status" value="1"/>
</dbReference>
<protein>
    <submittedName>
        <fullName evidence="6">RNA-binding protein 25</fullName>
    </submittedName>
</protein>
<name>A0AAW2ZMB0_9EUKA</name>
<evidence type="ECO:0000256" key="1">
    <source>
        <dbReference type="PROSITE-ProRule" id="PRU00176"/>
    </source>
</evidence>
<evidence type="ECO:0000313" key="6">
    <source>
        <dbReference type="EMBL" id="KAL0490961.1"/>
    </source>
</evidence>
<dbReference type="SUPFAM" id="SSF54928">
    <property type="entry name" value="RNA-binding domain, RBD"/>
    <property type="match status" value="1"/>
</dbReference>
<organism evidence="6 7">
    <name type="scientific">Acrasis kona</name>
    <dbReference type="NCBI Taxonomy" id="1008807"/>
    <lineage>
        <taxon>Eukaryota</taxon>
        <taxon>Discoba</taxon>
        <taxon>Heterolobosea</taxon>
        <taxon>Tetramitia</taxon>
        <taxon>Eutetramitia</taxon>
        <taxon>Acrasidae</taxon>
        <taxon>Acrasis</taxon>
    </lineage>
</organism>
<dbReference type="Proteomes" id="UP001431209">
    <property type="component" value="Unassembled WGS sequence"/>
</dbReference>